<evidence type="ECO:0008006" key="8">
    <source>
        <dbReference type="Google" id="ProtNLM"/>
    </source>
</evidence>
<feature type="domain" description="BMERB" evidence="5">
    <location>
        <begin position="800"/>
        <end position="949"/>
    </location>
</feature>
<dbReference type="SMART" id="SM00033">
    <property type="entry name" value="CH"/>
    <property type="match status" value="1"/>
</dbReference>
<gene>
    <name evidence="6" type="ORF">X798_00622</name>
</gene>
<dbReference type="SMART" id="SM01203">
    <property type="entry name" value="DUF3585"/>
    <property type="match status" value="1"/>
</dbReference>
<feature type="region of interest" description="Disordered" evidence="2">
    <location>
        <begin position="615"/>
        <end position="639"/>
    </location>
</feature>
<evidence type="ECO:0000256" key="2">
    <source>
        <dbReference type="SAM" id="MobiDB-lite"/>
    </source>
</evidence>
<dbReference type="Proteomes" id="UP000242913">
    <property type="component" value="Unassembled WGS sequence"/>
</dbReference>
<dbReference type="InterPro" id="IPR050540">
    <property type="entry name" value="F-actin_Monoox_Mical"/>
</dbReference>
<feature type="compositionally biased region" description="Basic and acidic residues" evidence="2">
    <location>
        <begin position="219"/>
        <end position="229"/>
    </location>
</feature>
<dbReference type="PANTHER" id="PTHR23167:SF46">
    <property type="entry name" value="EPS15 HOMOLOGY DOMAIN CONTAINING PROTEIN-BINDING PROTEIN 1, ISOFORM F"/>
    <property type="match status" value="1"/>
</dbReference>
<reference evidence="6 7" key="1">
    <citation type="submission" date="2015-12" db="EMBL/GenBank/DDBJ databases">
        <title>Draft genome of the nematode, Onchocerca flexuosa.</title>
        <authorList>
            <person name="Mitreva M."/>
        </authorList>
    </citation>
    <scope>NUCLEOTIDE SEQUENCE [LARGE SCALE GENOMIC DNA]</scope>
    <source>
        <strain evidence="6">Red Deer</strain>
    </source>
</reference>
<feature type="coiled-coil region" evidence="1">
    <location>
        <begin position="872"/>
        <end position="939"/>
    </location>
</feature>
<feature type="compositionally biased region" description="Polar residues" evidence="2">
    <location>
        <begin position="617"/>
        <end position="629"/>
    </location>
</feature>
<dbReference type="OrthoDB" id="5972258at2759"/>
<feature type="domain" description="C2 NT-type" evidence="4">
    <location>
        <begin position="8"/>
        <end position="160"/>
    </location>
</feature>
<dbReference type="Pfam" id="PF12130">
    <property type="entry name" value="bMERB_dom"/>
    <property type="match status" value="1"/>
</dbReference>
<dbReference type="PROSITE" id="PS51840">
    <property type="entry name" value="C2_NT"/>
    <property type="match status" value="1"/>
</dbReference>
<dbReference type="InterPro" id="IPR019448">
    <property type="entry name" value="NT-C2"/>
</dbReference>
<dbReference type="SUPFAM" id="SSF47576">
    <property type="entry name" value="Calponin-homology domain, CH-domain"/>
    <property type="match status" value="1"/>
</dbReference>
<accession>A0A238C3R5</accession>
<name>A0A238C3R5_9BILA</name>
<dbReference type="InterPro" id="IPR022735">
    <property type="entry name" value="bMERB_dom"/>
</dbReference>
<feature type="domain" description="Calponin-homology (CH)" evidence="3">
    <location>
        <begin position="361"/>
        <end position="468"/>
    </location>
</feature>
<keyword evidence="7" id="KW-1185">Reference proteome</keyword>
<sequence>MTSVWRRIQKSNKKSVKYRFTITPQELLIICSTKWHPQSVVLTCMHRRRKVEGRVRKWESSMTDPCRGLIVWPSQTPDPLLFDTTLYFDDSSHHYSDKEWTLLVEECTRKGKRKAIAAVNLNMSLFVQNSDALIELKLKLRPLWPELSQCSMQILISSVPIADEEANDFDMKREISSVNGGHRASIVSDIAETEQRSSSVKDNAVVTSYSMNLNDIDKRKTSDEEKERNLASQTEDACKSNGINDMRKRFFDRNYSHSSVRNSEMINDAERKKPGISILRDLKLLAARYLNFSVHANISESKTEKHDASRTMVTVHSISQHEPKSCERTEAEIIDAVFQAKIMDERSNLNIEKKAKALPAVVEDEDLLIWCQRVTKDYPSVKVTDFTRSFRSGLAFCAIIHRYRPDLLGSFSKLNFTDSHSNHLENCRRAMDAATLIGVKKKLDPGITVTLPDRNDIRCFLSELRMLLVDVPAMKHESSVNESDNRISSLFNLSESETSVMRELEILRRQRERDEAIDLTNILDEDRTKFSAVVRVSQKIEDKENEKVDKRSRKLDNPFDSDSDSDNVSKCAAYIPMVRQSNPGVAANTIVSTNVSANPISSIVTTRHEELMKKRQQISSASSVINDSTDAAARERRHREEARRLMSDAASDGVTLVLGGSAPTTAHQSPAVATTSGLLRKLSPCASEEVGRSNLHTLELVTPTVKIYNFKKIQPSPTFQREIHETSVTAPLETLTRRLSSSNADIQKNNLGVTLDRAKRYGSMRGQELIESVAKVAGRAFTPSLSTSENPVSVTPTRKLISQWEKDGENLEKIQAELNRLSKCLAQVSGEDEIICSQLMKAKVSSEEEERLLQEHMRLLTEKDAIVRRTEYFNVLEQLREVEDKISNLQHELGSASVIDQVDKTEDDKKRIDRMMDDLVALVNKKDRLSQKLISHEAEDEEIDERDRLTLEAAANFSRGSEQPLSASKRLITWIRSEMSS</sequence>
<evidence type="ECO:0000313" key="7">
    <source>
        <dbReference type="Proteomes" id="UP000242913"/>
    </source>
</evidence>
<dbReference type="InterPro" id="IPR036872">
    <property type="entry name" value="CH_dom_sf"/>
</dbReference>
<protein>
    <recommendedName>
        <fullName evidence="8">Calponin-homology (CH) domain-containing protein</fullName>
    </recommendedName>
</protein>
<evidence type="ECO:0000313" key="6">
    <source>
        <dbReference type="EMBL" id="OZC12103.1"/>
    </source>
</evidence>
<keyword evidence="1" id="KW-0175">Coiled coil</keyword>
<evidence type="ECO:0000259" key="3">
    <source>
        <dbReference type="PROSITE" id="PS50021"/>
    </source>
</evidence>
<dbReference type="InterPro" id="IPR001715">
    <property type="entry name" value="CH_dom"/>
</dbReference>
<proteinExistence type="predicted"/>
<feature type="region of interest" description="Disordered" evidence="2">
    <location>
        <begin position="219"/>
        <end position="239"/>
    </location>
</feature>
<dbReference type="AlphaFoldDB" id="A0A238C3R5"/>
<dbReference type="PROSITE" id="PS51848">
    <property type="entry name" value="BMERB"/>
    <property type="match status" value="1"/>
</dbReference>
<dbReference type="Gene3D" id="1.10.418.10">
    <property type="entry name" value="Calponin-like domain"/>
    <property type="match status" value="1"/>
</dbReference>
<dbReference type="PANTHER" id="PTHR23167">
    <property type="entry name" value="CALPONIN HOMOLOGY DOMAIN-CONTAINING PROTEIN DDB_G0272472-RELATED"/>
    <property type="match status" value="1"/>
</dbReference>
<dbReference type="Pfam" id="PF10358">
    <property type="entry name" value="NT-C2"/>
    <property type="match status" value="1"/>
</dbReference>
<feature type="region of interest" description="Disordered" evidence="2">
    <location>
        <begin position="541"/>
        <end position="566"/>
    </location>
</feature>
<dbReference type="PROSITE" id="PS50021">
    <property type="entry name" value="CH"/>
    <property type="match status" value="1"/>
</dbReference>
<organism evidence="6 7">
    <name type="scientific">Onchocerca flexuosa</name>
    <dbReference type="NCBI Taxonomy" id="387005"/>
    <lineage>
        <taxon>Eukaryota</taxon>
        <taxon>Metazoa</taxon>
        <taxon>Ecdysozoa</taxon>
        <taxon>Nematoda</taxon>
        <taxon>Chromadorea</taxon>
        <taxon>Rhabditida</taxon>
        <taxon>Spirurina</taxon>
        <taxon>Spiruromorpha</taxon>
        <taxon>Filarioidea</taxon>
        <taxon>Onchocercidae</taxon>
        <taxon>Onchocerca</taxon>
    </lineage>
</organism>
<evidence type="ECO:0000256" key="1">
    <source>
        <dbReference type="SAM" id="Coils"/>
    </source>
</evidence>
<evidence type="ECO:0000259" key="4">
    <source>
        <dbReference type="PROSITE" id="PS51840"/>
    </source>
</evidence>
<evidence type="ECO:0000259" key="5">
    <source>
        <dbReference type="PROSITE" id="PS51848"/>
    </source>
</evidence>
<dbReference type="EMBL" id="KZ269978">
    <property type="protein sequence ID" value="OZC12103.1"/>
    <property type="molecule type" value="Genomic_DNA"/>
</dbReference>
<feature type="compositionally biased region" description="Basic and acidic residues" evidence="2">
    <location>
        <begin position="541"/>
        <end position="557"/>
    </location>
</feature>
<dbReference type="Pfam" id="PF00307">
    <property type="entry name" value="CH"/>
    <property type="match status" value="1"/>
</dbReference>